<proteinExistence type="predicted"/>
<gene>
    <name evidence="1" type="primary">ORF25077</name>
</gene>
<organism evidence="1">
    <name type="scientific">Arion vulgaris</name>
    <dbReference type="NCBI Taxonomy" id="1028688"/>
    <lineage>
        <taxon>Eukaryota</taxon>
        <taxon>Metazoa</taxon>
        <taxon>Spiralia</taxon>
        <taxon>Lophotrochozoa</taxon>
        <taxon>Mollusca</taxon>
        <taxon>Gastropoda</taxon>
        <taxon>Heterobranchia</taxon>
        <taxon>Euthyneura</taxon>
        <taxon>Panpulmonata</taxon>
        <taxon>Eupulmonata</taxon>
        <taxon>Stylommatophora</taxon>
        <taxon>Helicina</taxon>
        <taxon>Arionoidea</taxon>
        <taxon>Arionidae</taxon>
        <taxon>Arion</taxon>
    </lineage>
</organism>
<dbReference type="AlphaFoldDB" id="A0A0B6YHW7"/>
<name>A0A0B6YHW7_9EUPU</name>
<feature type="non-terminal residue" evidence="1">
    <location>
        <position position="1"/>
    </location>
</feature>
<evidence type="ECO:0000313" key="1">
    <source>
        <dbReference type="EMBL" id="CEK55386.1"/>
    </source>
</evidence>
<dbReference type="EMBL" id="HACG01008521">
    <property type="protein sequence ID" value="CEK55386.1"/>
    <property type="molecule type" value="Transcribed_RNA"/>
</dbReference>
<sequence length="49" mass="5436">QCPQRAFSVELSNLGNNTISGDTIKISVAGHFCVTKEICQEARKRTNRN</sequence>
<accession>A0A0B6YHW7</accession>
<reference evidence="1" key="1">
    <citation type="submission" date="2014-12" db="EMBL/GenBank/DDBJ databases">
        <title>Insight into the proteome of Arion vulgaris.</title>
        <authorList>
            <person name="Aradska J."/>
            <person name="Bulat T."/>
            <person name="Smidak R."/>
            <person name="Sarate P."/>
            <person name="Gangsoo J."/>
            <person name="Sialana F."/>
            <person name="Bilban M."/>
            <person name="Lubec G."/>
        </authorList>
    </citation>
    <scope>NUCLEOTIDE SEQUENCE</scope>
    <source>
        <tissue evidence="1">Skin</tissue>
    </source>
</reference>
<protein>
    <submittedName>
        <fullName evidence="1">Uncharacterized protein</fullName>
    </submittedName>
</protein>